<keyword evidence="2 7" id="KW-0812">Transmembrane</keyword>
<dbReference type="InterPro" id="IPR003439">
    <property type="entry name" value="ABC_transporter-like_ATP-bd"/>
</dbReference>
<evidence type="ECO:0000256" key="5">
    <source>
        <dbReference type="ARBA" id="ARBA00022989"/>
    </source>
</evidence>
<reference evidence="9" key="2">
    <citation type="submission" date="2021-12" db="EMBL/GenBank/DDBJ databases">
        <title>Resequencing data analysis of finger millet.</title>
        <authorList>
            <person name="Hatakeyama M."/>
            <person name="Aluri S."/>
            <person name="Balachadran M.T."/>
            <person name="Sivarajan S.R."/>
            <person name="Poveda L."/>
            <person name="Shimizu-Inatsugi R."/>
            <person name="Schlapbach R."/>
            <person name="Sreeman S.M."/>
            <person name="Shimizu K.K."/>
        </authorList>
    </citation>
    <scope>NUCLEOTIDE SEQUENCE</scope>
</reference>
<accession>A0AAV5F930</accession>
<evidence type="ECO:0000256" key="2">
    <source>
        <dbReference type="ARBA" id="ARBA00022692"/>
    </source>
</evidence>
<feature type="transmembrane region" description="Helical" evidence="7">
    <location>
        <begin position="40"/>
        <end position="61"/>
    </location>
</feature>
<proteinExistence type="predicted"/>
<evidence type="ECO:0000313" key="9">
    <source>
        <dbReference type="EMBL" id="GJN32169.1"/>
    </source>
</evidence>
<dbReference type="InterPro" id="IPR050173">
    <property type="entry name" value="ABC_transporter_C-like"/>
</dbReference>
<organism evidence="9 10">
    <name type="scientific">Eleusine coracana subsp. coracana</name>
    <dbReference type="NCBI Taxonomy" id="191504"/>
    <lineage>
        <taxon>Eukaryota</taxon>
        <taxon>Viridiplantae</taxon>
        <taxon>Streptophyta</taxon>
        <taxon>Embryophyta</taxon>
        <taxon>Tracheophyta</taxon>
        <taxon>Spermatophyta</taxon>
        <taxon>Magnoliopsida</taxon>
        <taxon>Liliopsida</taxon>
        <taxon>Poales</taxon>
        <taxon>Poaceae</taxon>
        <taxon>PACMAD clade</taxon>
        <taxon>Chloridoideae</taxon>
        <taxon>Cynodonteae</taxon>
        <taxon>Eleusininae</taxon>
        <taxon>Eleusine</taxon>
    </lineage>
</organism>
<keyword evidence="3" id="KW-0547">Nucleotide-binding</keyword>
<dbReference type="EMBL" id="BQKI01000083">
    <property type="protein sequence ID" value="GJN32169.1"/>
    <property type="molecule type" value="Genomic_DNA"/>
</dbReference>
<dbReference type="Proteomes" id="UP001054889">
    <property type="component" value="Unassembled WGS sequence"/>
</dbReference>
<name>A0AAV5F930_ELECO</name>
<keyword evidence="10" id="KW-1185">Reference proteome</keyword>
<evidence type="ECO:0000256" key="6">
    <source>
        <dbReference type="ARBA" id="ARBA00023136"/>
    </source>
</evidence>
<evidence type="ECO:0000256" key="3">
    <source>
        <dbReference type="ARBA" id="ARBA00022741"/>
    </source>
</evidence>
<dbReference type="InterPro" id="IPR011527">
    <property type="entry name" value="ABC1_TM_dom"/>
</dbReference>
<dbReference type="PANTHER" id="PTHR24223">
    <property type="entry name" value="ATP-BINDING CASSETTE SUB-FAMILY C"/>
    <property type="match status" value="1"/>
</dbReference>
<keyword evidence="6 7" id="KW-0472">Membrane</keyword>
<keyword evidence="1" id="KW-0813">Transport</keyword>
<dbReference type="Pfam" id="PF00005">
    <property type="entry name" value="ABC_tran"/>
    <property type="match status" value="1"/>
</dbReference>
<dbReference type="InterPro" id="IPR027417">
    <property type="entry name" value="P-loop_NTPase"/>
</dbReference>
<dbReference type="SUPFAM" id="SSF52540">
    <property type="entry name" value="P-loop containing nucleoside triphosphate hydrolases"/>
    <property type="match status" value="1"/>
</dbReference>
<dbReference type="GO" id="GO:0016887">
    <property type="term" value="F:ATP hydrolysis activity"/>
    <property type="evidence" value="ECO:0007669"/>
    <property type="project" value="InterPro"/>
</dbReference>
<keyword evidence="4" id="KW-0067">ATP-binding</keyword>
<evidence type="ECO:0000313" key="10">
    <source>
        <dbReference type="Proteomes" id="UP001054889"/>
    </source>
</evidence>
<gene>
    <name evidence="9" type="primary">gb20651</name>
    <name evidence="9" type="ORF">PR202_gb20651</name>
</gene>
<reference evidence="9" key="1">
    <citation type="journal article" date="2018" name="DNA Res.">
        <title>Multiple hybrid de novo genome assembly of finger millet, an orphan allotetraploid crop.</title>
        <authorList>
            <person name="Hatakeyama M."/>
            <person name="Aluri S."/>
            <person name="Balachadran M.T."/>
            <person name="Sivarajan S.R."/>
            <person name="Patrignani A."/>
            <person name="Gruter S."/>
            <person name="Poveda L."/>
            <person name="Shimizu-Inatsugi R."/>
            <person name="Baeten J."/>
            <person name="Francoijs K.J."/>
            <person name="Nataraja K.N."/>
            <person name="Reddy Y.A.N."/>
            <person name="Phadnis S."/>
            <person name="Ravikumar R.L."/>
            <person name="Schlapbach R."/>
            <person name="Sreeman S.M."/>
            <person name="Shimizu K.K."/>
        </authorList>
    </citation>
    <scope>NUCLEOTIDE SEQUENCE</scope>
</reference>
<dbReference type="PROSITE" id="PS50929">
    <property type="entry name" value="ABC_TM1F"/>
    <property type="match status" value="1"/>
</dbReference>
<evidence type="ECO:0000259" key="8">
    <source>
        <dbReference type="PROSITE" id="PS50929"/>
    </source>
</evidence>
<dbReference type="GO" id="GO:0005524">
    <property type="term" value="F:ATP binding"/>
    <property type="evidence" value="ECO:0007669"/>
    <property type="project" value="UniProtKB-KW"/>
</dbReference>
<comment type="caution">
    <text evidence="9">The sequence shown here is derived from an EMBL/GenBank/DDBJ whole genome shotgun (WGS) entry which is preliminary data.</text>
</comment>
<dbReference type="PANTHER" id="PTHR24223:SF422">
    <property type="entry name" value="OS12G0562700 PROTEIN"/>
    <property type="match status" value="1"/>
</dbReference>
<dbReference type="InterPro" id="IPR036640">
    <property type="entry name" value="ABC1_TM_sf"/>
</dbReference>
<dbReference type="GO" id="GO:0140359">
    <property type="term" value="F:ABC-type transporter activity"/>
    <property type="evidence" value="ECO:0007669"/>
    <property type="project" value="InterPro"/>
</dbReference>
<sequence length="225" mass="25231">MKILKLYAWELYFNRVIEHLRELELKCLSEFQLGKAYTSVLFWASPALVSSATFIACYFLGVPLDPSNVFTFVAAQHLVQDPINHIPNVIGSVIQARVAYSQISEFLVQINVSGKVAYVSQNAWIQSGSVQDNILFGSTMDKPRYEETLQRCSLVYDLENLPFGDLTQVGERGETLSGGQKQRIQLARALYCDADIYLLDDPFSSVDTHTAMCLFNVYGCLSFSA</sequence>
<keyword evidence="5 7" id="KW-1133">Transmembrane helix</keyword>
<dbReference type="SUPFAM" id="SSF90123">
    <property type="entry name" value="ABC transporter transmembrane region"/>
    <property type="match status" value="1"/>
</dbReference>
<dbReference type="Gene3D" id="3.40.50.300">
    <property type="entry name" value="P-loop containing nucleotide triphosphate hydrolases"/>
    <property type="match status" value="1"/>
</dbReference>
<feature type="domain" description="ABC transmembrane type-1" evidence="8">
    <location>
        <begin position="1"/>
        <end position="95"/>
    </location>
</feature>
<dbReference type="GO" id="GO:0016020">
    <property type="term" value="C:membrane"/>
    <property type="evidence" value="ECO:0007669"/>
    <property type="project" value="InterPro"/>
</dbReference>
<evidence type="ECO:0000256" key="1">
    <source>
        <dbReference type="ARBA" id="ARBA00022448"/>
    </source>
</evidence>
<evidence type="ECO:0000256" key="4">
    <source>
        <dbReference type="ARBA" id="ARBA00022840"/>
    </source>
</evidence>
<protein>
    <recommendedName>
        <fullName evidence="8">ABC transmembrane type-1 domain-containing protein</fullName>
    </recommendedName>
</protein>
<dbReference type="AlphaFoldDB" id="A0AAV5F930"/>
<evidence type="ECO:0000256" key="7">
    <source>
        <dbReference type="SAM" id="Phobius"/>
    </source>
</evidence>